<dbReference type="Proteomes" id="UP000016922">
    <property type="component" value="Unassembled WGS sequence"/>
</dbReference>
<protein>
    <submittedName>
        <fullName evidence="2">Uncharacterized protein</fullName>
    </submittedName>
</protein>
<accession>S3DY88</accession>
<gene>
    <name evidence="2" type="ORF">GLAREA_09049</name>
</gene>
<dbReference type="EMBL" id="KE145352">
    <property type="protein sequence ID" value="EPE36886.1"/>
    <property type="molecule type" value="Genomic_DNA"/>
</dbReference>
<sequence>MSVGVLLECEPQSRDMCVPGGRKGRSGERRSDPEGLAVVCCENAAWYSVTCRKEKGVQRRENEREDAGARVVQTRRGVKW</sequence>
<feature type="region of interest" description="Disordered" evidence="1">
    <location>
        <begin position="60"/>
        <end position="80"/>
    </location>
</feature>
<dbReference type="AlphaFoldDB" id="S3DY88"/>
<dbReference type="HOGENOM" id="CLU_2589961_0_0_1"/>
<reference evidence="2 3" key="1">
    <citation type="journal article" date="2013" name="BMC Genomics">
        <title>Genomics-driven discovery of the pneumocandin biosynthetic gene cluster in the fungus Glarea lozoyensis.</title>
        <authorList>
            <person name="Chen L."/>
            <person name="Yue Q."/>
            <person name="Zhang X."/>
            <person name="Xiang M."/>
            <person name="Wang C."/>
            <person name="Li S."/>
            <person name="Che Y."/>
            <person name="Ortiz-Lopez F.J."/>
            <person name="Bills G.F."/>
            <person name="Liu X."/>
            <person name="An Z."/>
        </authorList>
    </citation>
    <scope>NUCLEOTIDE SEQUENCE [LARGE SCALE GENOMIC DNA]</scope>
    <source>
        <strain evidence="3">ATCC 20868 / MF5171</strain>
    </source>
</reference>
<evidence type="ECO:0000313" key="2">
    <source>
        <dbReference type="EMBL" id="EPE36886.1"/>
    </source>
</evidence>
<dbReference type="RefSeq" id="XP_008076201.1">
    <property type="nucleotide sequence ID" value="XM_008078010.1"/>
</dbReference>
<dbReference type="GeneID" id="19468097"/>
<evidence type="ECO:0000313" key="3">
    <source>
        <dbReference type="Proteomes" id="UP000016922"/>
    </source>
</evidence>
<evidence type="ECO:0000256" key="1">
    <source>
        <dbReference type="SAM" id="MobiDB-lite"/>
    </source>
</evidence>
<name>S3DY88_GLAL2</name>
<proteinExistence type="predicted"/>
<organism evidence="2 3">
    <name type="scientific">Glarea lozoyensis (strain ATCC 20868 / MF5171)</name>
    <dbReference type="NCBI Taxonomy" id="1116229"/>
    <lineage>
        <taxon>Eukaryota</taxon>
        <taxon>Fungi</taxon>
        <taxon>Dikarya</taxon>
        <taxon>Ascomycota</taxon>
        <taxon>Pezizomycotina</taxon>
        <taxon>Leotiomycetes</taxon>
        <taxon>Helotiales</taxon>
        <taxon>Helotiaceae</taxon>
        <taxon>Glarea</taxon>
    </lineage>
</organism>
<keyword evidence="3" id="KW-1185">Reference proteome</keyword>
<dbReference type="KEGG" id="glz:GLAREA_09049"/>